<evidence type="ECO:0000313" key="2">
    <source>
        <dbReference type="EMBL" id="PIC46387.1"/>
    </source>
</evidence>
<protein>
    <recommendedName>
        <fullName evidence="4">DEP domain-containing protein</fullName>
    </recommendedName>
</protein>
<dbReference type="OrthoDB" id="276323at2759"/>
<organism evidence="2 3">
    <name type="scientific">Caenorhabditis nigoni</name>
    <dbReference type="NCBI Taxonomy" id="1611254"/>
    <lineage>
        <taxon>Eukaryota</taxon>
        <taxon>Metazoa</taxon>
        <taxon>Ecdysozoa</taxon>
        <taxon>Nematoda</taxon>
        <taxon>Chromadorea</taxon>
        <taxon>Rhabditida</taxon>
        <taxon>Rhabditina</taxon>
        <taxon>Rhabditomorpha</taxon>
        <taxon>Rhabditoidea</taxon>
        <taxon>Rhabditidae</taxon>
        <taxon>Peloderinae</taxon>
        <taxon>Caenorhabditis</taxon>
    </lineage>
</organism>
<evidence type="ECO:0000256" key="1">
    <source>
        <dbReference type="SAM" id="MobiDB-lite"/>
    </source>
</evidence>
<reference evidence="3" key="1">
    <citation type="submission" date="2017-10" db="EMBL/GenBank/DDBJ databases">
        <title>Rapid genome shrinkage in a self-fertile nematode reveals novel sperm competition proteins.</title>
        <authorList>
            <person name="Yin D."/>
            <person name="Schwarz E.M."/>
            <person name="Thomas C.G."/>
            <person name="Felde R.L."/>
            <person name="Korf I.F."/>
            <person name="Cutter A.D."/>
            <person name="Schartner C.M."/>
            <person name="Ralston E.J."/>
            <person name="Meyer B.J."/>
            <person name="Haag E.S."/>
        </authorList>
    </citation>
    <scope>NUCLEOTIDE SEQUENCE [LARGE SCALE GENOMIC DNA]</scope>
    <source>
        <strain evidence="3">JU1422</strain>
    </source>
</reference>
<feature type="compositionally biased region" description="Low complexity" evidence="1">
    <location>
        <begin position="220"/>
        <end position="231"/>
    </location>
</feature>
<comment type="caution">
    <text evidence="2">The sequence shown here is derived from an EMBL/GenBank/DDBJ whole genome shotgun (WGS) entry which is preliminary data.</text>
</comment>
<dbReference type="STRING" id="1611254.A0A2G5V3R4"/>
<gene>
    <name evidence="2" type="primary">Cni-toe-2</name>
    <name evidence="2" type="synonym">Cnig_chr_II.g6096</name>
    <name evidence="2" type="ORF">B9Z55_006096</name>
</gene>
<feature type="region of interest" description="Disordered" evidence="1">
    <location>
        <begin position="58"/>
        <end position="82"/>
    </location>
</feature>
<evidence type="ECO:0000313" key="3">
    <source>
        <dbReference type="Proteomes" id="UP000230233"/>
    </source>
</evidence>
<proteinExistence type="predicted"/>
<keyword evidence="3" id="KW-1185">Reference proteome</keyword>
<dbReference type="InterPro" id="IPR036388">
    <property type="entry name" value="WH-like_DNA-bd_sf"/>
</dbReference>
<sequence length="645" mass="74015">MQISSTSQPVWENQSKLGHVIHRLYYVNCQSRSQMSINTHHLSSLTYDEDCVHTVILEKTPSPPPKPPRGILRKGPPMKPQRSALKIDPIQNDDKENCSQPQAKSQFKAKDMMEQMQSYFKRSIAVLRSSGDFTGTEAADILTAYIESHRDEFPRDNVGRGNAVKLLGIWLESKTIHSVDAHQKKFLDSERAFYRLGGESESLYIVNTPNTTRDHDELTSVQRSSSTRRSNSFKRLFSPLVRRNRSNSRGRDKDNGKDGSSTLLKSTWSIFSSSDKLEKKARKAEQQLIKEEEAEVYELALFHLLNLIEVEFLEDVALPVQDVKKNASFLSSILEKVGLGSGEERLEPHQEEEMDLLIETHPLIREASQWFQMARCCAPLLYLEKTPEKSSKMQLYLWCRAALSAVKSRLEKMTQCGSSPLFPSEFAPLLNKIAQQLINDMDSGDKLSTAIMYIFLMVPHPLRRTIDDIVQWLQLTMRTDSVEDLRSPYYLGKKDPRRYKENVRVIIEELSPFIFPKGCMTNIQQDIFIETLVELRQAKRLGQRPPQLENSLRAKCVVGNVTWKRKERKHNSAECDLTPVRFTVARESIRKTVNNGLSETEAALVKMMNDMIDDKKVPLGEKKRKLANFEKHYPVLYKSNFNGML</sequence>
<accession>A0A2G5V3R4</accession>
<evidence type="ECO:0008006" key="4">
    <source>
        <dbReference type="Google" id="ProtNLM"/>
    </source>
</evidence>
<dbReference type="Proteomes" id="UP000230233">
    <property type="component" value="Chromosome II"/>
</dbReference>
<dbReference type="EMBL" id="PDUG01000002">
    <property type="protein sequence ID" value="PIC46387.1"/>
    <property type="molecule type" value="Genomic_DNA"/>
</dbReference>
<dbReference type="Gene3D" id="1.10.10.10">
    <property type="entry name" value="Winged helix-like DNA-binding domain superfamily/Winged helix DNA-binding domain"/>
    <property type="match status" value="1"/>
</dbReference>
<feature type="region of interest" description="Disordered" evidence="1">
    <location>
        <begin position="206"/>
        <end position="231"/>
    </location>
</feature>
<dbReference type="PANTHER" id="PTHR16206">
    <property type="entry name" value="DEP DOMAIN-CONTAINING"/>
    <property type="match status" value="1"/>
</dbReference>
<dbReference type="AlphaFoldDB" id="A0A2G5V3R4"/>
<dbReference type="PANTHER" id="PTHR16206:SF18">
    <property type="entry name" value="TARGET OF ERK KINASE MPK-1"/>
    <property type="match status" value="1"/>
</dbReference>
<name>A0A2G5V3R4_9PELO</name>